<organism evidence="2 3">
    <name type="scientific">Fraxinus pennsylvanica</name>
    <dbReference type="NCBI Taxonomy" id="56036"/>
    <lineage>
        <taxon>Eukaryota</taxon>
        <taxon>Viridiplantae</taxon>
        <taxon>Streptophyta</taxon>
        <taxon>Embryophyta</taxon>
        <taxon>Tracheophyta</taxon>
        <taxon>Spermatophyta</taxon>
        <taxon>Magnoliopsida</taxon>
        <taxon>eudicotyledons</taxon>
        <taxon>Gunneridae</taxon>
        <taxon>Pentapetalae</taxon>
        <taxon>asterids</taxon>
        <taxon>lamiids</taxon>
        <taxon>Lamiales</taxon>
        <taxon>Oleaceae</taxon>
        <taxon>Oleeae</taxon>
        <taxon>Fraxinus</taxon>
    </lineage>
</organism>
<protein>
    <recommendedName>
        <fullName evidence="4">DUF155 domain-containing protein</fullName>
    </recommendedName>
</protein>
<evidence type="ECO:0008006" key="4">
    <source>
        <dbReference type="Google" id="ProtNLM"/>
    </source>
</evidence>
<name>A0AAD1YYE0_9LAMI</name>
<dbReference type="AlphaFoldDB" id="A0AAD1YYE0"/>
<evidence type="ECO:0000256" key="1">
    <source>
        <dbReference type="SAM" id="Phobius"/>
    </source>
</evidence>
<proteinExistence type="predicted"/>
<reference evidence="2" key="1">
    <citation type="submission" date="2023-05" db="EMBL/GenBank/DDBJ databases">
        <authorList>
            <person name="Huff M."/>
        </authorList>
    </citation>
    <scope>NUCLEOTIDE SEQUENCE</scope>
</reference>
<keyword evidence="1" id="KW-0812">Transmembrane</keyword>
<keyword evidence="3" id="KW-1185">Reference proteome</keyword>
<dbReference type="EMBL" id="OU503039">
    <property type="protein sequence ID" value="CAI9759244.1"/>
    <property type="molecule type" value="Genomic_DNA"/>
</dbReference>
<dbReference type="PANTHER" id="PTHR16255">
    <property type="entry name" value="REQUIRED FOR MEIOTIC NUCLEAR DIVISION PROTEIN 1 HOMOLOG"/>
    <property type="match status" value="1"/>
</dbReference>
<sequence>MRFITLTSRGKSISSAFVFSPFNSARTFSSILCKKTNPSTQFSFSVIFRSKSISSSCFQRVSLLRRNTGISVPKCIYSSANTVDWTDTVSCSQIGGGVNLIEELDVLEEEDECNETSKAPIPVRAFFFSTSVDLRTLVERNKQNFIPPSSRMTNYVGFVAGCYLSVYLEINSNVGLPQQLCNIVAGWAQSDIAWKDAKYAQIWEYLRDEFELTQRFASLDFKLKFVEHNIRFLQEILQNRKSDFLEWLIIVLIGVEIIISVYNIAH</sequence>
<gene>
    <name evidence="2" type="ORF">FPE_LOCUS6674</name>
</gene>
<feature type="transmembrane region" description="Helical" evidence="1">
    <location>
        <begin position="244"/>
        <end position="265"/>
    </location>
</feature>
<keyword evidence="1" id="KW-1133">Transmembrane helix</keyword>
<evidence type="ECO:0000313" key="3">
    <source>
        <dbReference type="Proteomes" id="UP000834106"/>
    </source>
</evidence>
<dbReference type="PANTHER" id="PTHR16255:SF6">
    <property type="entry name" value="PROTEIN RETARDED ROOT GROWTH-LIKE"/>
    <property type="match status" value="1"/>
</dbReference>
<dbReference type="Proteomes" id="UP000834106">
    <property type="component" value="Chromosome 4"/>
</dbReference>
<dbReference type="InterPro" id="IPR051624">
    <property type="entry name" value="RMD1/Sad1-interacting"/>
</dbReference>
<accession>A0AAD1YYE0</accession>
<keyword evidence="1" id="KW-0472">Membrane</keyword>
<evidence type="ECO:0000313" key="2">
    <source>
        <dbReference type="EMBL" id="CAI9759244.1"/>
    </source>
</evidence>